<dbReference type="EMBL" id="CP063362">
    <property type="protein sequence ID" value="QRG05263.1"/>
    <property type="molecule type" value="Genomic_DNA"/>
</dbReference>
<accession>A0A974PKJ7</accession>
<evidence type="ECO:0000313" key="6">
    <source>
        <dbReference type="Proteomes" id="UP000596427"/>
    </source>
</evidence>
<dbReference type="SUPFAM" id="SSF51316">
    <property type="entry name" value="Mss4-like"/>
    <property type="match status" value="1"/>
</dbReference>
<evidence type="ECO:0000256" key="1">
    <source>
        <dbReference type="ARBA" id="ARBA00005495"/>
    </source>
</evidence>
<dbReference type="KEGG" id="xdi:EZH22_19475"/>
<dbReference type="InterPro" id="IPR052355">
    <property type="entry name" value="CENP-V-like"/>
</dbReference>
<dbReference type="GO" id="GO:0046872">
    <property type="term" value="F:metal ion binding"/>
    <property type="evidence" value="ECO:0007669"/>
    <property type="project" value="UniProtKB-KW"/>
</dbReference>
<dbReference type="PROSITE" id="PS51891">
    <property type="entry name" value="CENP_V_GFA"/>
    <property type="match status" value="1"/>
</dbReference>
<name>A0A974PKJ7_9HYPH</name>
<dbReference type="GO" id="GO:0016846">
    <property type="term" value="F:carbon-sulfur lyase activity"/>
    <property type="evidence" value="ECO:0007669"/>
    <property type="project" value="InterPro"/>
</dbReference>
<dbReference type="InterPro" id="IPR006913">
    <property type="entry name" value="CENP-V/GFA"/>
</dbReference>
<reference evidence="5 6" key="1">
    <citation type="submission" date="2020-10" db="EMBL/GenBank/DDBJ databases">
        <title>Degradation of 1,4-Dioxane by Xanthobacter sp. YN2, via a Novel Group-2 Soluble Di-Iron Monooxygenase.</title>
        <authorList>
            <person name="Ma F."/>
            <person name="Wang Y."/>
            <person name="Yang J."/>
            <person name="Guo H."/>
            <person name="Su D."/>
            <person name="Yu L."/>
        </authorList>
    </citation>
    <scope>NUCLEOTIDE SEQUENCE [LARGE SCALE GENOMIC DNA]</scope>
    <source>
        <strain evidence="5 6">YN2</strain>
    </source>
</reference>
<evidence type="ECO:0000313" key="5">
    <source>
        <dbReference type="EMBL" id="QRG05263.1"/>
    </source>
</evidence>
<dbReference type="PANTHER" id="PTHR28620">
    <property type="entry name" value="CENTROMERE PROTEIN V"/>
    <property type="match status" value="1"/>
</dbReference>
<dbReference type="Proteomes" id="UP000596427">
    <property type="component" value="Chromosome"/>
</dbReference>
<dbReference type="Pfam" id="PF04828">
    <property type="entry name" value="GFA"/>
    <property type="match status" value="1"/>
</dbReference>
<keyword evidence="6" id="KW-1185">Reference proteome</keyword>
<sequence>MTVRHYLGGCQCGSVRYEVDVDLDHTVSCNCSRCGRLGSIFAFAPAGAFSLRAGEGKTTEYLFNTGKIRHLFCSTCGIESFARGTAPDGAEMVAINARCLDGVDVKTLTPTEYDGASK</sequence>
<evidence type="ECO:0000256" key="2">
    <source>
        <dbReference type="ARBA" id="ARBA00022723"/>
    </source>
</evidence>
<dbReference type="PANTHER" id="PTHR28620:SF1">
    <property type="entry name" value="CENP-V_GFA DOMAIN-CONTAINING PROTEIN"/>
    <property type="match status" value="1"/>
</dbReference>
<dbReference type="Gene3D" id="2.170.150.70">
    <property type="match status" value="1"/>
</dbReference>
<evidence type="ECO:0000259" key="4">
    <source>
        <dbReference type="PROSITE" id="PS51891"/>
    </source>
</evidence>
<protein>
    <submittedName>
        <fullName evidence="5">GFA family protein</fullName>
    </submittedName>
</protein>
<evidence type="ECO:0000256" key="3">
    <source>
        <dbReference type="ARBA" id="ARBA00022833"/>
    </source>
</evidence>
<dbReference type="RefSeq" id="WP_203192130.1">
    <property type="nucleotide sequence ID" value="NZ_CP063362.1"/>
</dbReference>
<dbReference type="AlphaFoldDB" id="A0A974PKJ7"/>
<comment type="similarity">
    <text evidence="1">Belongs to the Gfa family.</text>
</comment>
<gene>
    <name evidence="5" type="ORF">EZH22_19475</name>
</gene>
<organism evidence="5 6">
    <name type="scientific">Xanthobacter dioxanivorans</name>
    <dbReference type="NCBI Taxonomy" id="2528964"/>
    <lineage>
        <taxon>Bacteria</taxon>
        <taxon>Pseudomonadati</taxon>
        <taxon>Pseudomonadota</taxon>
        <taxon>Alphaproteobacteria</taxon>
        <taxon>Hyphomicrobiales</taxon>
        <taxon>Xanthobacteraceae</taxon>
        <taxon>Xanthobacter</taxon>
    </lineage>
</organism>
<keyword evidence="2" id="KW-0479">Metal-binding</keyword>
<keyword evidence="3" id="KW-0862">Zinc</keyword>
<proteinExistence type="inferred from homology"/>
<dbReference type="InterPro" id="IPR011057">
    <property type="entry name" value="Mss4-like_sf"/>
</dbReference>
<feature type="domain" description="CENP-V/GFA" evidence="4">
    <location>
        <begin position="6"/>
        <end position="114"/>
    </location>
</feature>